<dbReference type="AlphaFoldDB" id="A0A9W9ATG5"/>
<accession>A0A9W9ATG5</accession>
<dbReference type="GO" id="GO:0035999">
    <property type="term" value="P:tetrahydrofolate interconversion"/>
    <property type="evidence" value="ECO:0007669"/>
    <property type="project" value="TreeGrafter"/>
</dbReference>
<dbReference type="GO" id="GO:0009396">
    <property type="term" value="P:folic acid-containing compound biosynthetic process"/>
    <property type="evidence" value="ECO:0007669"/>
    <property type="project" value="TreeGrafter"/>
</dbReference>
<name>A0A9W9ATG5_9AGAR</name>
<protein>
    <recommendedName>
        <fullName evidence="5">5-formyltetrahydrofolate cyclo-ligase</fullName>
        <ecNumber evidence="5">6.3.3.2</ecNumber>
    </recommendedName>
</protein>
<dbReference type="PANTHER" id="PTHR23407:SF1">
    <property type="entry name" value="5-FORMYLTETRAHYDROFOLATE CYCLO-LIGASE"/>
    <property type="match status" value="1"/>
</dbReference>
<sequence length="178" mass="20310">MVNTQHPSSIGNKSLFVPKISRKGGMELLKLENQADLNSLPLGNWGIREPSYESAEGPRLNGQFEIFRFYFSYLIVDNKSNGCWLGFNTGSWYVRDLNFPFVSPTVITGVAFDRSMSRLGHGKGYYDRYIERYIADGKPRPLLVALGLRDQLLSQAIPVEEHDFKMDMIITPDEVTRR</sequence>
<dbReference type="InterPro" id="IPR002698">
    <property type="entry name" value="FTHF_cligase"/>
</dbReference>
<evidence type="ECO:0000313" key="7">
    <source>
        <dbReference type="EMBL" id="KAJ4490140.1"/>
    </source>
</evidence>
<evidence type="ECO:0000256" key="4">
    <source>
        <dbReference type="ARBA" id="ARBA00036539"/>
    </source>
</evidence>
<evidence type="ECO:0000256" key="2">
    <source>
        <dbReference type="ARBA" id="ARBA00022741"/>
    </source>
</evidence>
<dbReference type="InterPro" id="IPR024185">
    <property type="entry name" value="FTHF_cligase-like_sf"/>
</dbReference>
<organism evidence="7 8">
    <name type="scientific">Lentinula aciculospora</name>
    <dbReference type="NCBI Taxonomy" id="153920"/>
    <lineage>
        <taxon>Eukaryota</taxon>
        <taxon>Fungi</taxon>
        <taxon>Dikarya</taxon>
        <taxon>Basidiomycota</taxon>
        <taxon>Agaricomycotina</taxon>
        <taxon>Agaricomycetes</taxon>
        <taxon>Agaricomycetidae</taxon>
        <taxon>Agaricales</taxon>
        <taxon>Marasmiineae</taxon>
        <taxon>Omphalotaceae</taxon>
        <taxon>Lentinula</taxon>
    </lineage>
</organism>
<dbReference type="GO" id="GO:0005524">
    <property type="term" value="F:ATP binding"/>
    <property type="evidence" value="ECO:0007669"/>
    <property type="project" value="UniProtKB-KW"/>
</dbReference>
<dbReference type="SUPFAM" id="SSF100950">
    <property type="entry name" value="NagB/RpiA/CoA transferase-like"/>
    <property type="match status" value="1"/>
</dbReference>
<comment type="similarity">
    <text evidence="1">Belongs to the 5-formyltetrahydrofolate cyclo-ligase family.</text>
</comment>
<dbReference type="EMBL" id="JAOTPV010000001">
    <property type="protein sequence ID" value="KAJ4490140.1"/>
    <property type="molecule type" value="Genomic_DNA"/>
</dbReference>
<dbReference type="EC" id="6.3.3.2" evidence="5"/>
<dbReference type="InterPro" id="IPR037171">
    <property type="entry name" value="NagB/RpiA_transferase-like"/>
</dbReference>
<gene>
    <name evidence="7" type="ORF">J3R30DRAFT_3419376</name>
</gene>
<dbReference type="Pfam" id="PF01812">
    <property type="entry name" value="5-FTHF_cyc-lig"/>
    <property type="match status" value="1"/>
</dbReference>
<dbReference type="PIRSF" id="PIRSF006806">
    <property type="entry name" value="FTHF_cligase"/>
    <property type="match status" value="1"/>
</dbReference>
<proteinExistence type="inferred from homology"/>
<dbReference type="Gene3D" id="3.40.50.10420">
    <property type="entry name" value="NagB/RpiA/CoA transferase-like"/>
    <property type="match status" value="1"/>
</dbReference>
<dbReference type="GO" id="GO:0005739">
    <property type="term" value="C:mitochondrion"/>
    <property type="evidence" value="ECO:0007669"/>
    <property type="project" value="TreeGrafter"/>
</dbReference>
<evidence type="ECO:0000256" key="1">
    <source>
        <dbReference type="ARBA" id="ARBA00010638"/>
    </source>
</evidence>
<dbReference type="PANTHER" id="PTHR23407">
    <property type="entry name" value="ATPASE INHIBITOR/5-FORMYLTETRAHYDROFOLATE CYCLO-LIGASE"/>
    <property type="match status" value="1"/>
</dbReference>
<evidence type="ECO:0000256" key="3">
    <source>
        <dbReference type="ARBA" id="ARBA00022840"/>
    </source>
</evidence>
<reference evidence="7" key="1">
    <citation type="submission" date="2022-08" db="EMBL/GenBank/DDBJ databases">
        <title>A Global Phylogenomic Analysis of the Shiitake Genus Lentinula.</title>
        <authorList>
            <consortium name="DOE Joint Genome Institute"/>
            <person name="Sierra-Patev S."/>
            <person name="Min B."/>
            <person name="Naranjo-Ortiz M."/>
            <person name="Looney B."/>
            <person name="Konkel Z."/>
            <person name="Slot J.C."/>
            <person name="Sakamoto Y."/>
            <person name="Steenwyk J.L."/>
            <person name="Rokas A."/>
            <person name="Carro J."/>
            <person name="Camarero S."/>
            <person name="Ferreira P."/>
            <person name="Molpeceres G."/>
            <person name="Ruiz-Duenas F.J."/>
            <person name="Serrano A."/>
            <person name="Henrissat B."/>
            <person name="Drula E."/>
            <person name="Hughes K.W."/>
            <person name="Mata J.L."/>
            <person name="Ishikawa N.K."/>
            <person name="Vargas-Isla R."/>
            <person name="Ushijima S."/>
            <person name="Smith C.A."/>
            <person name="Ahrendt S."/>
            <person name="Andreopoulos W."/>
            <person name="He G."/>
            <person name="Labutti K."/>
            <person name="Lipzen A."/>
            <person name="Ng V."/>
            <person name="Riley R."/>
            <person name="Sandor L."/>
            <person name="Barry K."/>
            <person name="Martinez A.T."/>
            <person name="Xiao Y."/>
            <person name="Gibbons J.G."/>
            <person name="Terashima K."/>
            <person name="Grigoriev I.V."/>
            <person name="Hibbett D.S."/>
        </authorList>
    </citation>
    <scope>NUCLEOTIDE SEQUENCE</scope>
    <source>
        <strain evidence="7">JLM2183</strain>
    </source>
</reference>
<evidence type="ECO:0000256" key="6">
    <source>
        <dbReference type="PIRSR" id="PIRSR006806-1"/>
    </source>
</evidence>
<feature type="binding site" evidence="6">
    <location>
        <begin position="118"/>
        <end position="126"/>
    </location>
    <ligand>
        <name>ATP</name>
        <dbReference type="ChEBI" id="CHEBI:30616"/>
    </ligand>
</feature>
<comment type="catalytic activity">
    <reaction evidence="4">
        <text>(6S)-5-formyl-5,6,7,8-tetrahydrofolate + ATP = (6R)-5,10-methenyltetrahydrofolate + ADP + phosphate</text>
        <dbReference type="Rhea" id="RHEA:10488"/>
        <dbReference type="ChEBI" id="CHEBI:30616"/>
        <dbReference type="ChEBI" id="CHEBI:43474"/>
        <dbReference type="ChEBI" id="CHEBI:57455"/>
        <dbReference type="ChEBI" id="CHEBI:57457"/>
        <dbReference type="ChEBI" id="CHEBI:456216"/>
        <dbReference type="EC" id="6.3.3.2"/>
    </reaction>
</comment>
<dbReference type="Proteomes" id="UP001150266">
    <property type="component" value="Unassembled WGS sequence"/>
</dbReference>
<evidence type="ECO:0000256" key="5">
    <source>
        <dbReference type="ARBA" id="ARBA00038966"/>
    </source>
</evidence>
<dbReference type="GO" id="GO:0030272">
    <property type="term" value="F:5-formyltetrahydrofolate cyclo-ligase activity"/>
    <property type="evidence" value="ECO:0007669"/>
    <property type="project" value="UniProtKB-EC"/>
</dbReference>
<keyword evidence="3 6" id="KW-0067">ATP-binding</keyword>
<dbReference type="OrthoDB" id="2015992at2759"/>
<keyword evidence="8" id="KW-1185">Reference proteome</keyword>
<keyword evidence="2 6" id="KW-0547">Nucleotide-binding</keyword>
<evidence type="ECO:0000313" key="8">
    <source>
        <dbReference type="Proteomes" id="UP001150266"/>
    </source>
</evidence>
<comment type="caution">
    <text evidence="7">The sequence shown here is derived from an EMBL/GenBank/DDBJ whole genome shotgun (WGS) entry which is preliminary data.</text>
</comment>